<dbReference type="STRING" id="1121022.GCA_000376105_02702"/>
<proteinExistence type="predicted"/>
<evidence type="ECO:0000313" key="1">
    <source>
        <dbReference type="EMBL" id="ESQ92553.1"/>
    </source>
</evidence>
<protein>
    <submittedName>
        <fullName evidence="1">Uncharacterized protein</fullName>
    </submittedName>
</protein>
<dbReference type="PATRIC" id="fig|1121022.4.peg.1590"/>
<sequence>MILDPLIRRNIDPSNEGVRVTTTARRLIATMEQWAIQHESDHFFIAPVTYEKPDHFRQSLVNQLSRPEGPNHFRSPDARADSLLVKRSMFQDEREVRILCVGTGQLHEGDKIRAMPILPNHLFTEVRFDPRLTAFERREREETLRKLGYEGTFVDDGSYVPVLTLVPLPNGWPSPE</sequence>
<keyword evidence="2" id="KW-1185">Reference proteome</keyword>
<reference evidence="1 2" key="1">
    <citation type="journal article" date="2014" name="Nature">
        <title>Sequential evolution of bacterial morphology by co-option of a developmental regulator.</title>
        <authorList>
            <person name="Jiang C."/>
            <person name="Brown P.J."/>
            <person name="Ducret A."/>
            <person name="Brun Y.V."/>
        </authorList>
    </citation>
    <scope>NUCLEOTIDE SEQUENCE [LARGE SCALE GENOMIC DNA]</scope>
    <source>
        <strain evidence="1 2">DSM 16100</strain>
    </source>
</reference>
<comment type="caution">
    <text evidence="1">The sequence shown here is derived from an EMBL/GenBank/DDBJ whole genome shotgun (WGS) entry which is preliminary data.</text>
</comment>
<organism evidence="1 2">
    <name type="scientific">Asticcacaulis benevestitus DSM 16100 = ATCC BAA-896</name>
    <dbReference type="NCBI Taxonomy" id="1121022"/>
    <lineage>
        <taxon>Bacteria</taxon>
        <taxon>Pseudomonadati</taxon>
        <taxon>Pseudomonadota</taxon>
        <taxon>Alphaproteobacteria</taxon>
        <taxon>Caulobacterales</taxon>
        <taxon>Caulobacteraceae</taxon>
        <taxon>Asticcacaulis</taxon>
    </lineage>
</organism>
<accession>V4RMS5</accession>
<dbReference type="AlphaFoldDB" id="V4RMS5"/>
<dbReference type="EMBL" id="AWGB01000012">
    <property type="protein sequence ID" value="ESQ92553.1"/>
    <property type="molecule type" value="Genomic_DNA"/>
</dbReference>
<name>V4RMS5_9CAUL</name>
<dbReference type="Proteomes" id="UP000017837">
    <property type="component" value="Unassembled WGS sequence"/>
</dbReference>
<gene>
    <name evidence="1" type="ORF">ABENE_07910</name>
</gene>
<evidence type="ECO:0000313" key="2">
    <source>
        <dbReference type="Proteomes" id="UP000017837"/>
    </source>
</evidence>